<organism evidence="1 2">
    <name type="scientific">Flavobacterium magnum</name>
    <dbReference type="NCBI Taxonomy" id="2162713"/>
    <lineage>
        <taxon>Bacteria</taxon>
        <taxon>Pseudomonadati</taxon>
        <taxon>Bacteroidota</taxon>
        <taxon>Flavobacteriia</taxon>
        <taxon>Flavobacteriales</taxon>
        <taxon>Flavobacteriaceae</taxon>
        <taxon>Flavobacterium</taxon>
    </lineage>
</organism>
<protein>
    <submittedName>
        <fullName evidence="1">Uncharacterized protein</fullName>
    </submittedName>
</protein>
<gene>
    <name evidence="1" type="ORF">HYN48_01940</name>
</gene>
<evidence type="ECO:0000313" key="1">
    <source>
        <dbReference type="EMBL" id="AWA28942.1"/>
    </source>
</evidence>
<dbReference type="RefSeq" id="WP_108369528.1">
    <property type="nucleotide sequence ID" value="NZ_CP028811.1"/>
</dbReference>
<dbReference type="OrthoDB" id="1448607at2"/>
<dbReference type="AlphaFoldDB" id="A0A2S0RE05"/>
<dbReference type="KEGG" id="fmg:HYN48_01940"/>
<proteinExistence type="predicted"/>
<dbReference type="Pfam" id="PF19765">
    <property type="entry name" value="DUF6252"/>
    <property type="match status" value="1"/>
</dbReference>
<reference evidence="1 2" key="1">
    <citation type="submission" date="2018-04" db="EMBL/GenBank/DDBJ databases">
        <title>Genome sequencing of Flavobacterium sp. HYN0048.</title>
        <authorList>
            <person name="Yi H."/>
            <person name="Baek C."/>
        </authorList>
    </citation>
    <scope>NUCLEOTIDE SEQUENCE [LARGE SCALE GENOMIC DNA]</scope>
    <source>
        <strain evidence="1 2">HYN0048</strain>
    </source>
</reference>
<dbReference type="EMBL" id="CP028811">
    <property type="protein sequence ID" value="AWA28942.1"/>
    <property type="molecule type" value="Genomic_DNA"/>
</dbReference>
<sequence length="184" mass="20241">MKKIVSLLLIIVAFTSCETDVKFSDPGLQGRKDNLIWRADLTTASFTPTDPVDPTIGELTITAYRGLEVVTLQMPFVVSAGVINNDPLEFSYGYDAAHPENDDDIVVTYSYEDNGVTLEYITGAGYNEGEQQKGNAQITITSYDPAKGTLSGNFKFNAKYQGTSDIVPENVNFQEGAFFNIQRQ</sequence>
<dbReference type="Proteomes" id="UP000244193">
    <property type="component" value="Chromosome"/>
</dbReference>
<name>A0A2S0RE05_9FLAO</name>
<keyword evidence="2" id="KW-1185">Reference proteome</keyword>
<dbReference type="InterPro" id="IPR046219">
    <property type="entry name" value="DUF6252"/>
</dbReference>
<evidence type="ECO:0000313" key="2">
    <source>
        <dbReference type="Proteomes" id="UP000244193"/>
    </source>
</evidence>
<accession>A0A2S0RE05</accession>
<dbReference type="PROSITE" id="PS51257">
    <property type="entry name" value="PROKAR_LIPOPROTEIN"/>
    <property type="match status" value="1"/>
</dbReference>